<dbReference type="Proteomes" id="UP000236654">
    <property type="component" value="Unassembled WGS sequence"/>
</dbReference>
<dbReference type="RefSeq" id="WP_101333649.1">
    <property type="nucleotide sequence ID" value="NZ_PJNI01000002.1"/>
</dbReference>
<dbReference type="EMBL" id="PJNI01000002">
    <property type="protein sequence ID" value="PKR81635.1"/>
    <property type="molecule type" value="Genomic_DNA"/>
</dbReference>
<comment type="caution">
    <text evidence="1">The sequence shown here is derived from an EMBL/GenBank/DDBJ whole genome shotgun (WGS) entry which is preliminary data.</text>
</comment>
<organism evidence="1 2">
    <name type="scientific">Brumimicrobium salinarum</name>
    <dbReference type="NCBI Taxonomy" id="2058658"/>
    <lineage>
        <taxon>Bacteria</taxon>
        <taxon>Pseudomonadati</taxon>
        <taxon>Bacteroidota</taxon>
        <taxon>Flavobacteriia</taxon>
        <taxon>Flavobacteriales</taxon>
        <taxon>Crocinitomicaceae</taxon>
        <taxon>Brumimicrobium</taxon>
    </lineage>
</organism>
<accession>A0A2I0R4Z4</accession>
<evidence type="ECO:0000313" key="2">
    <source>
        <dbReference type="Proteomes" id="UP000236654"/>
    </source>
</evidence>
<sequence length="73" mass="8564">MGRPPTRPAKLKDGFYIEVRNEGSKANGIKIRRDTKEEMLMAIEDYERIKDVTVLGELKNDKWVNKKETKKKK</sequence>
<proteinExistence type="predicted"/>
<name>A0A2I0R4Z4_9FLAO</name>
<dbReference type="AlphaFoldDB" id="A0A2I0R4Z4"/>
<gene>
    <name evidence="1" type="ORF">CW751_03675</name>
</gene>
<dbReference type="OrthoDB" id="1446682at2"/>
<reference evidence="1 2" key="1">
    <citation type="submission" date="2017-12" db="EMBL/GenBank/DDBJ databases">
        <title>The draft genome sequence of Brumimicrobium saltpan LHR20.</title>
        <authorList>
            <person name="Do Z.-J."/>
            <person name="Luo H.-R."/>
        </authorList>
    </citation>
    <scope>NUCLEOTIDE SEQUENCE [LARGE SCALE GENOMIC DNA]</scope>
    <source>
        <strain evidence="1 2">LHR20</strain>
    </source>
</reference>
<protein>
    <submittedName>
        <fullName evidence="1">Uncharacterized protein</fullName>
    </submittedName>
</protein>
<evidence type="ECO:0000313" key="1">
    <source>
        <dbReference type="EMBL" id="PKR81635.1"/>
    </source>
</evidence>
<keyword evidence="2" id="KW-1185">Reference proteome</keyword>